<dbReference type="EMBL" id="QPMM01000011">
    <property type="protein sequence ID" value="RFS20010.1"/>
    <property type="molecule type" value="Genomic_DNA"/>
</dbReference>
<dbReference type="AlphaFoldDB" id="A0A3E1Y5J0"/>
<reference evidence="1 2" key="1">
    <citation type="submission" date="2018-07" db="EMBL/GenBank/DDBJ databases">
        <title>Chitinophaga K2CV101002-2 sp. nov., isolated from a monsoon evergreen broad-leaved forest soil.</title>
        <authorList>
            <person name="Lv Y."/>
        </authorList>
    </citation>
    <scope>NUCLEOTIDE SEQUENCE [LARGE SCALE GENOMIC DNA]</scope>
    <source>
        <strain evidence="1 2">GDMCC 1.1288</strain>
    </source>
</reference>
<sequence length="1111" mass="125583">MNPSLDNITPPSPNVSSLLKFGNIPVGPSTGIPQVTIPIYNFESKASGLKLDVSLDYHAGGVKVGEIGSNIGIGWTLNAGGVVSRTMRGLPDEVDLGYINCPVVPTQLFEGNLPRAEEDRPFTKVFYNTLDAQPDIFRFNVNGRSGSFMYGKNRDFLMLEMQKIKVEKFAQSIPMYSADSSITKFVLTDENGVKYFFESYEITSNYALQLTRGRDYVSSWFLTKQLSPNNVDSILYTYEDYSTPTYVAGKSQTIIEGVVDNGGGSHRETNTDQVLSLKGKRIKTIVLPNGVNLTFDYRTENKPDLVIYFLLDKITITGNNNKRGFYLTQDYSLNRATLKKVTPFNGSTEIKMPPYQFEYDRPLPDRLSKEIDHWGFFTNRSTVVGLIPYELFPEKLTTFYELPGYNRDTDSVGVLAGSLKKIIYPTGGSTVFQMEPNKAYSNWLDQKFTTTVPGPDKVNKNTSAYVETGHPYKSDFATISYDGLLNTMTNFKVSAPTSGSCTSGCKLVLEVYTPTGSLLMSKDFPYSNTDGIFGTFSITNMVKGDYKFVFYTSGLTGFATYVGVEWVETIMPNPVSVVYAHKQPFVGGLRVRKIADYTVDNGTPIAEREYEYLTADGNKSSGSLGITPKYSFSAYYFYRITIGAPPGGDQYADIGVHNYIVRSSNTINDLTYTNGSPVTYSRVVEKQKNNGRVERYFTSFEEGGAIVTQSAPYIPADYKPWEYGLLTKELVYDNNNTLVKKTENDYQLLEDKYFLDPVRFQNFKGISILPVKYYFLVDFNVTYDYWKYATRPIYFLSKEFYPPAGRTNLIKTAVFNYDKLGNYVRKETNSIYDINNYYLSSTWSLNSLKDTIRTTYKYTPDLVSVGADSAIYKGMLQKNIINIPLEQTHFINNRQVGFNKSNYHTPFSGLYLTKNVQVKKGNEAIETRISYSKYNNRGRNLSMYKDDGPIVSYKWGYNSQYVIAECKNAEADEFYYEGFEETGVNGNSRTGTRSFSGTFTTADKLTPGLRGKTYKISYWYYTAGTWKFSGELSYTGQTLSGTIDDVRIYPESAELTTYTFDPLVGVTSVSDVRDMPTYYEYDIAGRLRSVKDKDGKILKLYDYQYLQPITQ</sequence>
<comment type="caution">
    <text evidence="1">The sequence shown here is derived from an EMBL/GenBank/DDBJ whole genome shotgun (WGS) entry which is preliminary data.</text>
</comment>
<organism evidence="1 2">
    <name type="scientific">Chitinophaga silvatica</name>
    <dbReference type="NCBI Taxonomy" id="2282649"/>
    <lineage>
        <taxon>Bacteria</taxon>
        <taxon>Pseudomonadati</taxon>
        <taxon>Bacteroidota</taxon>
        <taxon>Chitinophagia</taxon>
        <taxon>Chitinophagales</taxon>
        <taxon>Chitinophagaceae</taxon>
        <taxon>Chitinophaga</taxon>
    </lineage>
</organism>
<keyword evidence="2" id="KW-1185">Reference proteome</keyword>
<evidence type="ECO:0000313" key="2">
    <source>
        <dbReference type="Proteomes" id="UP000260644"/>
    </source>
</evidence>
<evidence type="ECO:0008006" key="3">
    <source>
        <dbReference type="Google" id="ProtNLM"/>
    </source>
</evidence>
<protein>
    <recommendedName>
        <fullName evidence="3">YD repeat-containing protein</fullName>
    </recommendedName>
</protein>
<evidence type="ECO:0000313" key="1">
    <source>
        <dbReference type="EMBL" id="RFS20010.1"/>
    </source>
</evidence>
<name>A0A3E1Y5J0_9BACT</name>
<accession>A0A3E1Y5J0</accession>
<proteinExistence type="predicted"/>
<gene>
    <name evidence="1" type="ORF">DVR12_19995</name>
</gene>
<dbReference type="Proteomes" id="UP000260644">
    <property type="component" value="Unassembled WGS sequence"/>
</dbReference>